<accession>A0A0E9R855</accession>
<dbReference type="AlphaFoldDB" id="A0A0E9R855"/>
<dbReference type="EMBL" id="GBXM01084054">
    <property type="protein sequence ID" value="JAH24523.1"/>
    <property type="molecule type" value="Transcribed_RNA"/>
</dbReference>
<name>A0A0E9R855_ANGAN</name>
<proteinExistence type="predicted"/>
<sequence>MRKKTYLWIRDGDVKPDLGNIHAVTIFEGDLALSQVKQPRCSPESKLAQRTL</sequence>
<evidence type="ECO:0000313" key="1">
    <source>
        <dbReference type="EMBL" id="JAH24523.1"/>
    </source>
</evidence>
<organism evidence="1">
    <name type="scientific">Anguilla anguilla</name>
    <name type="common">European freshwater eel</name>
    <name type="synonym">Muraena anguilla</name>
    <dbReference type="NCBI Taxonomy" id="7936"/>
    <lineage>
        <taxon>Eukaryota</taxon>
        <taxon>Metazoa</taxon>
        <taxon>Chordata</taxon>
        <taxon>Craniata</taxon>
        <taxon>Vertebrata</taxon>
        <taxon>Euteleostomi</taxon>
        <taxon>Actinopterygii</taxon>
        <taxon>Neopterygii</taxon>
        <taxon>Teleostei</taxon>
        <taxon>Anguilliformes</taxon>
        <taxon>Anguillidae</taxon>
        <taxon>Anguilla</taxon>
    </lineage>
</organism>
<reference evidence="1" key="2">
    <citation type="journal article" date="2015" name="Fish Shellfish Immunol.">
        <title>Early steps in the European eel (Anguilla anguilla)-Vibrio vulnificus interaction in the gills: Role of the RtxA13 toxin.</title>
        <authorList>
            <person name="Callol A."/>
            <person name="Pajuelo D."/>
            <person name="Ebbesson L."/>
            <person name="Teles M."/>
            <person name="MacKenzie S."/>
            <person name="Amaro C."/>
        </authorList>
    </citation>
    <scope>NUCLEOTIDE SEQUENCE</scope>
</reference>
<protein>
    <submittedName>
        <fullName evidence="1">Uncharacterized protein</fullName>
    </submittedName>
</protein>
<reference evidence="1" key="1">
    <citation type="submission" date="2014-11" db="EMBL/GenBank/DDBJ databases">
        <authorList>
            <person name="Amaro Gonzalez C."/>
        </authorList>
    </citation>
    <scope>NUCLEOTIDE SEQUENCE</scope>
</reference>